<keyword evidence="4" id="KW-0479">Metal-binding</keyword>
<evidence type="ECO:0000313" key="10">
    <source>
        <dbReference type="Proteomes" id="UP000077266"/>
    </source>
</evidence>
<evidence type="ECO:0000256" key="1">
    <source>
        <dbReference type="ARBA" id="ARBA00001970"/>
    </source>
</evidence>
<evidence type="ECO:0000256" key="6">
    <source>
        <dbReference type="ARBA" id="ARBA00023004"/>
    </source>
</evidence>
<dbReference type="GO" id="GO:0046872">
    <property type="term" value="F:metal ion binding"/>
    <property type="evidence" value="ECO:0007669"/>
    <property type="project" value="UniProtKB-KW"/>
</dbReference>
<keyword evidence="3" id="KW-0349">Heme</keyword>
<sequence length="164" mass="17366">MLSQATLPFLNEAGTFDLHDLAKHGIIEHDASLVHDDVAPGQVFASVITNQTKVAAIAALSSDGKVLTEHDFARARLAAEAQARPISQEMQANAAGEPALVINVFGRKVGDEMVLDLEAFKSVFGQNRFPKGFVRKAQVITGQDIGAVASRIFADKQEIAAGGA</sequence>
<dbReference type="AlphaFoldDB" id="A0A165L2W3"/>
<dbReference type="OrthoDB" id="407298at2759"/>
<comment type="similarity">
    <text evidence="7">Belongs to the chloroperoxidase family.</text>
</comment>
<evidence type="ECO:0000256" key="7">
    <source>
        <dbReference type="ARBA" id="ARBA00025795"/>
    </source>
</evidence>
<evidence type="ECO:0000256" key="4">
    <source>
        <dbReference type="ARBA" id="ARBA00022723"/>
    </source>
</evidence>
<proteinExistence type="inferred from homology"/>
<evidence type="ECO:0000256" key="3">
    <source>
        <dbReference type="ARBA" id="ARBA00022617"/>
    </source>
</evidence>
<dbReference type="PROSITE" id="PS51405">
    <property type="entry name" value="HEME_HALOPEROXIDASE"/>
    <property type="match status" value="1"/>
</dbReference>
<dbReference type="EMBL" id="KV425932">
    <property type="protein sequence ID" value="KZV97266.1"/>
    <property type="molecule type" value="Genomic_DNA"/>
</dbReference>
<keyword evidence="2" id="KW-0575">Peroxidase</keyword>
<dbReference type="InterPro" id="IPR000028">
    <property type="entry name" value="Chloroperoxidase"/>
</dbReference>
<name>A0A165L2W3_EXIGL</name>
<protein>
    <recommendedName>
        <fullName evidence="8">Heme haloperoxidase family profile domain-containing protein</fullName>
    </recommendedName>
</protein>
<dbReference type="Pfam" id="PF01328">
    <property type="entry name" value="Peroxidase_2"/>
    <property type="match status" value="1"/>
</dbReference>
<evidence type="ECO:0000256" key="5">
    <source>
        <dbReference type="ARBA" id="ARBA00023002"/>
    </source>
</evidence>
<accession>A0A165L2W3</accession>
<organism evidence="9 10">
    <name type="scientific">Exidia glandulosa HHB12029</name>
    <dbReference type="NCBI Taxonomy" id="1314781"/>
    <lineage>
        <taxon>Eukaryota</taxon>
        <taxon>Fungi</taxon>
        <taxon>Dikarya</taxon>
        <taxon>Basidiomycota</taxon>
        <taxon>Agaricomycotina</taxon>
        <taxon>Agaricomycetes</taxon>
        <taxon>Auriculariales</taxon>
        <taxon>Exidiaceae</taxon>
        <taxon>Exidia</taxon>
    </lineage>
</organism>
<keyword evidence="6" id="KW-0408">Iron</keyword>
<evidence type="ECO:0000313" key="9">
    <source>
        <dbReference type="EMBL" id="KZV97266.1"/>
    </source>
</evidence>
<reference evidence="9 10" key="1">
    <citation type="journal article" date="2016" name="Mol. Biol. Evol.">
        <title>Comparative Genomics of Early-Diverging Mushroom-Forming Fungi Provides Insights into the Origins of Lignocellulose Decay Capabilities.</title>
        <authorList>
            <person name="Nagy L.G."/>
            <person name="Riley R."/>
            <person name="Tritt A."/>
            <person name="Adam C."/>
            <person name="Daum C."/>
            <person name="Floudas D."/>
            <person name="Sun H."/>
            <person name="Yadav J.S."/>
            <person name="Pangilinan J."/>
            <person name="Larsson K.H."/>
            <person name="Matsuura K."/>
            <person name="Barry K."/>
            <person name="Labutti K."/>
            <person name="Kuo R."/>
            <person name="Ohm R.A."/>
            <person name="Bhattacharya S.S."/>
            <person name="Shirouzu T."/>
            <person name="Yoshinaga Y."/>
            <person name="Martin F.M."/>
            <person name="Grigoriev I.V."/>
            <person name="Hibbett D.S."/>
        </authorList>
    </citation>
    <scope>NUCLEOTIDE SEQUENCE [LARGE SCALE GENOMIC DNA]</scope>
    <source>
        <strain evidence="9 10">HHB12029</strain>
    </source>
</reference>
<dbReference type="InParanoid" id="A0A165L2W3"/>
<dbReference type="PANTHER" id="PTHR33577">
    <property type="entry name" value="STERIGMATOCYSTIN BIOSYNTHESIS PEROXIDASE STCC-RELATED"/>
    <property type="match status" value="1"/>
</dbReference>
<dbReference type="GO" id="GO:0004601">
    <property type="term" value="F:peroxidase activity"/>
    <property type="evidence" value="ECO:0007669"/>
    <property type="project" value="UniProtKB-KW"/>
</dbReference>
<dbReference type="STRING" id="1314781.A0A165L2W3"/>
<feature type="domain" description="Heme haloperoxidase family profile" evidence="8">
    <location>
        <begin position="1"/>
        <end position="147"/>
    </location>
</feature>
<keyword evidence="10" id="KW-1185">Reference proteome</keyword>
<gene>
    <name evidence="9" type="ORF">EXIGLDRAFT_731258</name>
</gene>
<dbReference type="InterPro" id="IPR036851">
    <property type="entry name" value="Chloroperoxidase-like_sf"/>
</dbReference>
<keyword evidence="5" id="KW-0560">Oxidoreductase</keyword>
<feature type="non-terminal residue" evidence="9">
    <location>
        <position position="164"/>
    </location>
</feature>
<evidence type="ECO:0000256" key="2">
    <source>
        <dbReference type="ARBA" id="ARBA00022559"/>
    </source>
</evidence>
<dbReference type="Proteomes" id="UP000077266">
    <property type="component" value="Unassembled WGS sequence"/>
</dbReference>
<dbReference type="Gene3D" id="1.10.489.10">
    <property type="entry name" value="Chloroperoxidase-like"/>
    <property type="match status" value="1"/>
</dbReference>
<comment type="cofactor">
    <cofactor evidence="1">
        <name>heme b</name>
        <dbReference type="ChEBI" id="CHEBI:60344"/>
    </cofactor>
</comment>
<evidence type="ECO:0000259" key="8">
    <source>
        <dbReference type="PROSITE" id="PS51405"/>
    </source>
</evidence>
<dbReference type="PANTHER" id="PTHR33577:SF9">
    <property type="entry name" value="PEROXIDASE STCC"/>
    <property type="match status" value="1"/>
</dbReference>